<evidence type="ECO:0000256" key="3">
    <source>
        <dbReference type="PROSITE-ProRule" id="PRU00176"/>
    </source>
</evidence>
<dbReference type="InterPro" id="IPR035979">
    <property type="entry name" value="RBD_domain_sf"/>
</dbReference>
<comment type="caution">
    <text evidence="5">The sequence shown here is derived from an EMBL/GenBank/DDBJ whole genome shotgun (WGS) entry which is preliminary data.</text>
</comment>
<keyword evidence="6" id="KW-1185">Reference proteome</keyword>
<keyword evidence="2 3" id="KW-0694">RNA-binding</keyword>
<evidence type="ECO:0000313" key="5">
    <source>
        <dbReference type="EMBL" id="KAG1311540.1"/>
    </source>
</evidence>
<dbReference type="PANTHER" id="PTHR24012">
    <property type="entry name" value="RNA BINDING PROTEIN"/>
    <property type="match status" value="1"/>
</dbReference>
<dbReference type="PROSITE" id="PS50102">
    <property type="entry name" value="RRM"/>
    <property type="match status" value="4"/>
</dbReference>
<feature type="domain" description="RRM" evidence="4">
    <location>
        <begin position="39"/>
        <end position="114"/>
    </location>
</feature>
<name>A0A9P7BV04_RHIOR</name>
<organism evidence="5 6">
    <name type="scientific">Rhizopus oryzae</name>
    <name type="common">Mucormycosis agent</name>
    <name type="synonym">Rhizopus arrhizus var. delemar</name>
    <dbReference type="NCBI Taxonomy" id="64495"/>
    <lineage>
        <taxon>Eukaryota</taxon>
        <taxon>Fungi</taxon>
        <taxon>Fungi incertae sedis</taxon>
        <taxon>Mucoromycota</taxon>
        <taxon>Mucoromycotina</taxon>
        <taxon>Mucoromycetes</taxon>
        <taxon>Mucorales</taxon>
        <taxon>Mucorineae</taxon>
        <taxon>Rhizopodaceae</taxon>
        <taxon>Rhizopus</taxon>
    </lineage>
</organism>
<dbReference type="Proteomes" id="UP000716291">
    <property type="component" value="Unassembled WGS sequence"/>
</dbReference>
<dbReference type="AlphaFoldDB" id="A0A9P7BV04"/>
<feature type="domain" description="RRM" evidence="4">
    <location>
        <begin position="221"/>
        <end position="298"/>
    </location>
</feature>
<dbReference type="Pfam" id="PF00076">
    <property type="entry name" value="RRM_1"/>
    <property type="match status" value="4"/>
</dbReference>
<evidence type="ECO:0000313" key="6">
    <source>
        <dbReference type="Proteomes" id="UP000716291"/>
    </source>
</evidence>
<dbReference type="InterPro" id="IPR000504">
    <property type="entry name" value="RRM_dom"/>
</dbReference>
<proteinExistence type="predicted"/>
<dbReference type="SMART" id="SM00360">
    <property type="entry name" value="RRM"/>
    <property type="match status" value="4"/>
</dbReference>
<dbReference type="SUPFAM" id="SSF54928">
    <property type="entry name" value="RNA-binding domain, RBD"/>
    <property type="match status" value="2"/>
</dbReference>
<dbReference type="Gene3D" id="3.30.70.330">
    <property type="match status" value="4"/>
</dbReference>
<evidence type="ECO:0000256" key="2">
    <source>
        <dbReference type="ARBA" id="ARBA00022884"/>
    </source>
</evidence>
<evidence type="ECO:0000259" key="4">
    <source>
        <dbReference type="PROSITE" id="PS50102"/>
    </source>
</evidence>
<protein>
    <recommendedName>
        <fullName evidence="4">RRM domain-containing protein</fullName>
    </recommendedName>
</protein>
<feature type="domain" description="RRM" evidence="4">
    <location>
        <begin position="124"/>
        <end position="202"/>
    </location>
</feature>
<gene>
    <name evidence="5" type="ORF">G6F64_003732</name>
</gene>
<dbReference type="GO" id="GO:0003723">
    <property type="term" value="F:RNA binding"/>
    <property type="evidence" value="ECO:0007669"/>
    <property type="project" value="UniProtKB-UniRule"/>
</dbReference>
<feature type="domain" description="RRM" evidence="4">
    <location>
        <begin position="319"/>
        <end position="397"/>
    </location>
</feature>
<sequence length="417" mass="47092">MTDISLGPRGLTIEQQKEIAIIQSQASNEPYKPKITTQTSLYVGELAPHIDEAMLKEHFGNVKSVQVCRDSVTNQSLGYAHINFYTPQDCSAAFENLNHSKIDGTTYRLMISERETTKRVSGAGNIILKNLHPNVDNKSLYDTFSRWGNVISCRVFNKLTGGSVKGYGFVNYDTYAAAERAISFVNGKMLFGKEVHASHQVPKNEKESLLSHNDQQHCRFTNVYVKNLSSDVTEDDLSELFSTIGPVSSVLVQRDDQHKPKGFGFVNFELPDDAERAVNELHDKDFFGKKLFVTRAQKRSERDDELKRHHQASLRYPGVNLYIKNLAEDVTDEILINNFLPYGTITSAKIMRDESTGAPKGFGFVCFSCSDEANRAVAEMNGRFISSKPIYVALAQRKEDRRHFLESQILQKNKYPL</sequence>
<dbReference type="InterPro" id="IPR012677">
    <property type="entry name" value="Nucleotide-bd_a/b_plait_sf"/>
</dbReference>
<reference evidence="5" key="1">
    <citation type="journal article" date="2020" name="Microb. Genom.">
        <title>Genetic diversity of clinical and environmental Mucorales isolates obtained from an investigation of mucormycosis cases among solid organ transplant recipients.</title>
        <authorList>
            <person name="Nguyen M.H."/>
            <person name="Kaul D."/>
            <person name="Muto C."/>
            <person name="Cheng S.J."/>
            <person name="Richter R.A."/>
            <person name="Bruno V.M."/>
            <person name="Liu G."/>
            <person name="Beyhan S."/>
            <person name="Sundermann A.J."/>
            <person name="Mounaud S."/>
            <person name="Pasculle A.W."/>
            <person name="Nierman W.C."/>
            <person name="Driscoll E."/>
            <person name="Cumbie R."/>
            <person name="Clancy C.J."/>
            <person name="Dupont C.L."/>
        </authorList>
    </citation>
    <scope>NUCLEOTIDE SEQUENCE</scope>
    <source>
        <strain evidence="5">GL11</strain>
    </source>
</reference>
<keyword evidence="1" id="KW-0677">Repeat</keyword>
<evidence type="ECO:0000256" key="1">
    <source>
        <dbReference type="ARBA" id="ARBA00022737"/>
    </source>
</evidence>
<accession>A0A9P7BV04</accession>
<dbReference type="EMBL" id="JAANQT010000378">
    <property type="protein sequence ID" value="KAG1311540.1"/>
    <property type="molecule type" value="Genomic_DNA"/>
</dbReference>
<dbReference type="CDD" id="cd12381">
    <property type="entry name" value="RRM4_I_PABPs"/>
    <property type="match status" value="1"/>
</dbReference>